<keyword evidence="2" id="KW-1185">Reference proteome</keyword>
<sequence length="426" mass="47286">MVSSSCHATQSTELRTLVDLLQQRRTRRFGCGMELPAGPLRYRSELPPIPLTADELHYLLFAGVGETGPHLADMQYVRRPGYEDGQGMAIMGFRGRTVPSACAANTTRLFLSNDDGVFYVSGVPHPNSGAGPNLVRLQSSRLDIPRQLPFMLSFNQWYANRPGTQFIVPVTEVARVYMNLLLVLLSEEYGYFIVDTDNGNAGCGLDEFRKSRGGHLHDDPGARRMMTLRDLDAAISDTALQEQGAVCQNMFLMEQAIGLGGGIQSVGSGRHLLGWEPEIYPGLGFLFAPSLVPGARSNPVGIPDVWEGPCPPFAPSMEVAVRNLVYSKFGASGIYPNPATWPWIPRQQEQEVQPHSPRTVEAAIRFCEYVYRTYGRFPAHVDAFKTVIAFQAHHVDVGFYEKFYPQDALGETHREHMAVWHGAEQK</sequence>
<reference evidence="1" key="1">
    <citation type="submission" date="2022-10" db="EMBL/GenBank/DDBJ databases">
        <authorList>
            <person name="Koch H."/>
        </authorList>
    </citation>
    <scope>NUCLEOTIDE SEQUENCE</scope>
    <source>
        <strain evidence="1">DNF</strain>
    </source>
</reference>
<name>A0AA86T6C3_9BACT</name>
<dbReference type="EMBL" id="OX365700">
    <property type="protein sequence ID" value="CAI4032970.1"/>
    <property type="molecule type" value="Genomic_DNA"/>
</dbReference>
<dbReference type="Proteomes" id="UP001179121">
    <property type="component" value="Chromosome"/>
</dbReference>
<evidence type="ECO:0000313" key="1">
    <source>
        <dbReference type="EMBL" id="CAI4032970.1"/>
    </source>
</evidence>
<dbReference type="RefSeq" id="WP_289269774.1">
    <property type="nucleotide sequence ID" value="NZ_OX365700.1"/>
</dbReference>
<evidence type="ECO:0000313" key="2">
    <source>
        <dbReference type="Proteomes" id="UP001179121"/>
    </source>
</evidence>
<accession>A0AA86T6C3</accession>
<proteinExistence type="predicted"/>
<gene>
    <name evidence="1" type="ORF">DNFV4_03400</name>
</gene>
<protein>
    <submittedName>
        <fullName evidence="1">Uncharacterized protein</fullName>
    </submittedName>
</protein>
<dbReference type="KEGG" id="nti:DNFV4_03400"/>
<organism evidence="1 2">
    <name type="scientific">Nitrospira tepida</name>
    <dbReference type="NCBI Taxonomy" id="2973512"/>
    <lineage>
        <taxon>Bacteria</taxon>
        <taxon>Pseudomonadati</taxon>
        <taxon>Nitrospirota</taxon>
        <taxon>Nitrospiria</taxon>
        <taxon>Nitrospirales</taxon>
        <taxon>Nitrospiraceae</taxon>
        <taxon>Nitrospira</taxon>
    </lineage>
</organism>
<dbReference type="AlphaFoldDB" id="A0AA86T6C3"/>